<keyword evidence="5" id="KW-0808">Transferase</keyword>
<dbReference type="Proteomes" id="UP000886653">
    <property type="component" value="Unassembled WGS sequence"/>
</dbReference>
<comment type="catalytic activity">
    <reaction evidence="1">
        <text>S-ubiquitinyl-[E2 ubiquitin-conjugating enzyme]-L-cysteine + [acceptor protein]-L-lysine = [E2 ubiquitin-conjugating enzyme]-L-cysteine + N(6)-ubiquitinyl-[acceptor protein]-L-lysine.</text>
        <dbReference type="EC" id="2.3.2.27"/>
    </reaction>
</comment>
<keyword evidence="12 13" id="KW-0472">Membrane</keyword>
<dbReference type="FunFam" id="3.30.40.10:FF:000287">
    <property type="entry name" value="RING finger membrane protein"/>
    <property type="match status" value="1"/>
</dbReference>
<feature type="transmembrane region" description="Helical" evidence="13">
    <location>
        <begin position="1102"/>
        <end position="1123"/>
    </location>
</feature>
<dbReference type="PANTHER" id="PTHR13145:SF0">
    <property type="entry name" value="E3 UBIQUITIN-PROTEIN LIGASE MARCHF6"/>
    <property type="match status" value="1"/>
</dbReference>
<evidence type="ECO:0000256" key="7">
    <source>
        <dbReference type="ARBA" id="ARBA00022723"/>
    </source>
</evidence>
<dbReference type="InterPro" id="IPR013083">
    <property type="entry name" value="Znf_RING/FYVE/PHD"/>
</dbReference>
<proteinExistence type="predicted"/>
<sequence>MTSIDANSDSAASGSGSSSISVSASTSDSLLLDSGPSSHTTADHAPLCRVCRSDDPSLGPLFHPCRCTGSIAHVHQDCLSTWLAHSKKTSCELCAHAFSFEKVYKPGSPARPPLHTIAIQAFKELVRLIVLLARATLVAICWLALVPWTVVSVSSAYWNLSDWFAFGLTSNPEPRSSPVNITQLAANLTDINNNFVWIIHLDPNTIALDIFQGQLITCAVILTFVVVFLLREWILQNTPPQDVIQLVEDEEPAARADDLQVEPPFEPAEVHQVEEPLVEEENLASVPLEIDPIPLDSSALFSHHILVTAAYMLLISDPTPTTPFLAPKPPPGPSPAGLIDTWNQLATALTTSSTSLPLPMTRLRAHVLERAEPETDEEDITFSTLEREWTHAIVRDLRLLKHLQSIYHCTHITNKSHGLIYSLLTLIMLLESQERVSEGPDAALTLKLFIAPLVSIGPSQSRLERSIRTLAQTYSSGASGVEGREKMRRAVVKILVEARLLGTLVRSEGFVRYAHAMMYDEELFVKKADEPVTSEAIQHRLLVTALYRLSSPPPSSLPALEKPEIEPKTLELWSTFVSAPKDSFESFRVHLDRKQVDEKFEKLEKGWLVKALQDETIAEFTCSITTGLLHELVVAFRKEDPEGARVGLEGQLNLTKAEGKDLDKPIIDATQEMLSGSELLTKEAILSVLVRDRLLDRILTDERFIGYATAMFAAERLFEHQQILAKLEVVDINMDKGKQKAVTEQAQVAQPGPSTSLERSSHIDAFNWLEVADELPKPAVDGPTAPIEIPAPRAMAPPRPPNVPPNRRILPAPVAREIPPVPGFDRAFFQARIDQFERDDRRRAREEEAAAAPPEEELMAEDLDGILELIGMKGSLWMLAQNVGLMTMLLSLSILAFVHLPHVIGKIAVLSRAHRLLIPPLKGLLVLRRLVHRLLDYTSVHLKRHLPQEKLQKLLPLLRPLPAGPRSLLERGVTFGSELRARAEPIWVSLVEGLSACAERIGYGSKPLDRALAVLLGYTELILLSILYLSSGLDHQRARFVSQTMVEGIRQQLLIAKVGTFIFVELVIFPFLCGLLLTFTSLPMFAGSSVGMALDRFSSAPYSTTLLTWLAGTCFMFLFAILVSTCRESLRPGVCWWLRDPSDAQFNPIQEIVSRPTISQLKKIAASAIMYGTVILLGLGAVISGLEVLAGALPLRLHLDRPLSDAALDLVAYHTLLPLLLHILDPRAVLKRALQRLSRSLAAKLRLSCFLYGQRTLEEETTLEVIVRQPGQPPSVRQRSLWPTSLDEQQEEGMVSGMTIERRRKPAGGSFARVPATDSVKVVPGRKMHIPVRSNGIPIDPYDGLIIAQQAAEGGSSHYTIVYLPPLFGLRLIAYVSGMWLSGVGIAITIIGVPLMIGRLIFDRILSPYGPEPHDTYAYFLGTIICAIIFGLTNTSKRRTSIMEIIQIIIFGIGIGLILPLLATATIELYIVGPMKTRKPGIETIYLIESWAYGVLYVSIASRVIRVVPNWVSRAQDEVIEHWNSGRYIESIKQANKKLIIPIILRLSIALSLPISIMIPILTFLPNEFIKKIGWTKSEIIKSAYPIALSWYSHYLTSKICARGIKRWMERVRDESFLEERRLKNYEPVKGDQRSSS</sequence>
<dbReference type="GO" id="GO:0008270">
    <property type="term" value="F:zinc ion binding"/>
    <property type="evidence" value="ECO:0007669"/>
    <property type="project" value="UniProtKB-KW"/>
</dbReference>
<protein>
    <recommendedName>
        <fullName evidence="4">RING-type E3 ubiquitin transferase</fullName>
        <ecNumber evidence="4">2.3.2.27</ecNumber>
    </recommendedName>
</protein>
<dbReference type="Gene3D" id="3.30.40.10">
    <property type="entry name" value="Zinc/RING finger domain, C3HC4 (zinc finger)"/>
    <property type="match status" value="1"/>
</dbReference>
<evidence type="ECO:0000256" key="2">
    <source>
        <dbReference type="ARBA" id="ARBA00004141"/>
    </source>
</evidence>
<evidence type="ECO:0000256" key="9">
    <source>
        <dbReference type="ARBA" id="ARBA00022786"/>
    </source>
</evidence>
<evidence type="ECO:0000313" key="16">
    <source>
        <dbReference type="Proteomes" id="UP000886653"/>
    </source>
</evidence>
<name>A0A9P6NAZ0_9BASI</name>
<comment type="caution">
    <text evidence="15">The sequence shown here is derived from an EMBL/GenBank/DDBJ whole genome shotgun (WGS) entry which is preliminary data.</text>
</comment>
<evidence type="ECO:0000256" key="10">
    <source>
        <dbReference type="ARBA" id="ARBA00022833"/>
    </source>
</evidence>
<keyword evidence="8" id="KW-0863">Zinc-finger</keyword>
<feature type="transmembrane region" description="Helical" evidence="13">
    <location>
        <begin position="1448"/>
        <end position="1472"/>
    </location>
</feature>
<evidence type="ECO:0000256" key="8">
    <source>
        <dbReference type="ARBA" id="ARBA00022771"/>
    </source>
</evidence>
<comment type="pathway">
    <text evidence="3">Protein modification; protein ubiquitination.</text>
</comment>
<evidence type="ECO:0000259" key="14">
    <source>
        <dbReference type="PROSITE" id="PS51292"/>
    </source>
</evidence>
<keyword evidence="10" id="KW-0862">Zinc</keyword>
<evidence type="ECO:0000256" key="5">
    <source>
        <dbReference type="ARBA" id="ARBA00022679"/>
    </source>
</evidence>
<keyword evidence="11 13" id="KW-1133">Transmembrane helix</keyword>
<evidence type="ECO:0000256" key="6">
    <source>
        <dbReference type="ARBA" id="ARBA00022692"/>
    </source>
</evidence>
<feature type="domain" description="RING-CH-type" evidence="14">
    <location>
        <begin position="40"/>
        <end position="101"/>
    </location>
</feature>
<gene>
    <name evidence="15" type="ORF">CROQUDRAFT_661474</name>
</gene>
<comment type="subcellular location">
    <subcellularLocation>
        <location evidence="2">Membrane</location>
        <topology evidence="2">Multi-pass membrane protein</topology>
    </subcellularLocation>
</comment>
<dbReference type="CDD" id="cd16702">
    <property type="entry name" value="RING_CH-C4HC3_MARCH6"/>
    <property type="match status" value="1"/>
</dbReference>
<keyword evidence="16" id="KW-1185">Reference proteome</keyword>
<dbReference type="EC" id="2.3.2.27" evidence="4"/>
<evidence type="ECO:0000256" key="1">
    <source>
        <dbReference type="ARBA" id="ARBA00000900"/>
    </source>
</evidence>
<accession>A0A9P6NAZ0</accession>
<dbReference type="Pfam" id="PF23113">
    <property type="entry name" value="MARCHF6_C"/>
    <property type="match status" value="1"/>
</dbReference>
<feature type="transmembrane region" description="Helical" evidence="13">
    <location>
        <begin position="1484"/>
        <end position="1505"/>
    </location>
</feature>
<dbReference type="GO" id="GO:0036503">
    <property type="term" value="P:ERAD pathway"/>
    <property type="evidence" value="ECO:0007669"/>
    <property type="project" value="TreeGrafter"/>
</dbReference>
<feature type="transmembrane region" description="Helical" evidence="13">
    <location>
        <begin position="1011"/>
        <end position="1033"/>
    </location>
</feature>
<feature type="transmembrane region" description="Helical" evidence="13">
    <location>
        <begin position="1372"/>
        <end position="1397"/>
    </location>
</feature>
<dbReference type="GO" id="GO:0061630">
    <property type="term" value="F:ubiquitin protein ligase activity"/>
    <property type="evidence" value="ECO:0007669"/>
    <property type="project" value="UniProtKB-EC"/>
</dbReference>
<feature type="transmembrane region" description="Helical" evidence="13">
    <location>
        <begin position="1164"/>
        <end position="1186"/>
    </location>
</feature>
<evidence type="ECO:0000313" key="15">
    <source>
        <dbReference type="EMBL" id="KAG0143235.1"/>
    </source>
</evidence>
<organism evidence="15 16">
    <name type="scientific">Cronartium quercuum f. sp. fusiforme G11</name>
    <dbReference type="NCBI Taxonomy" id="708437"/>
    <lineage>
        <taxon>Eukaryota</taxon>
        <taxon>Fungi</taxon>
        <taxon>Dikarya</taxon>
        <taxon>Basidiomycota</taxon>
        <taxon>Pucciniomycotina</taxon>
        <taxon>Pucciniomycetes</taxon>
        <taxon>Pucciniales</taxon>
        <taxon>Coleosporiaceae</taxon>
        <taxon>Cronartium</taxon>
    </lineage>
</organism>
<evidence type="ECO:0000256" key="4">
    <source>
        <dbReference type="ARBA" id="ARBA00012483"/>
    </source>
</evidence>
<feature type="transmembrane region" description="Helical" evidence="13">
    <location>
        <begin position="1054"/>
        <end position="1082"/>
    </location>
</feature>
<feature type="transmembrane region" description="Helical" evidence="13">
    <location>
        <begin position="128"/>
        <end position="150"/>
    </location>
</feature>
<evidence type="ECO:0000256" key="11">
    <source>
        <dbReference type="ARBA" id="ARBA00022989"/>
    </source>
</evidence>
<dbReference type="GO" id="GO:0005789">
    <property type="term" value="C:endoplasmic reticulum membrane"/>
    <property type="evidence" value="ECO:0007669"/>
    <property type="project" value="TreeGrafter"/>
</dbReference>
<dbReference type="PROSITE" id="PS51292">
    <property type="entry name" value="ZF_RING_CH"/>
    <property type="match status" value="1"/>
</dbReference>
<reference evidence="15" key="1">
    <citation type="submission" date="2013-11" db="EMBL/GenBank/DDBJ databases">
        <title>Genome sequence of the fusiform rust pathogen reveals effectors for host alternation and coevolution with pine.</title>
        <authorList>
            <consortium name="DOE Joint Genome Institute"/>
            <person name="Smith K."/>
            <person name="Pendleton A."/>
            <person name="Kubisiak T."/>
            <person name="Anderson C."/>
            <person name="Salamov A."/>
            <person name="Aerts A."/>
            <person name="Riley R."/>
            <person name="Clum A."/>
            <person name="Lindquist E."/>
            <person name="Ence D."/>
            <person name="Campbell M."/>
            <person name="Kronenberg Z."/>
            <person name="Feau N."/>
            <person name="Dhillon B."/>
            <person name="Hamelin R."/>
            <person name="Burleigh J."/>
            <person name="Smith J."/>
            <person name="Yandell M."/>
            <person name="Nelson C."/>
            <person name="Grigoriev I."/>
            <person name="Davis J."/>
        </authorList>
    </citation>
    <scope>NUCLEOTIDE SEQUENCE</scope>
    <source>
        <strain evidence="15">G11</strain>
    </source>
</reference>
<dbReference type="EMBL" id="MU167324">
    <property type="protein sequence ID" value="KAG0143235.1"/>
    <property type="molecule type" value="Genomic_DNA"/>
</dbReference>
<evidence type="ECO:0000256" key="13">
    <source>
        <dbReference type="SAM" id="Phobius"/>
    </source>
</evidence>
<dbReference type="InterPro" id="IPR011016">
    <property type="entry name" value="Znf_RING-CH"/>
</dbReference>
<evidence type="ECO:0000256" key="3">
    <source>
        <dbReference type="ARBA" id="ARBA00004906"/>
    </source>
</evidence>
<evidence type="ECO:0000256" key="12">
    <source>
        <dbReference type="ARBA" id="ARBA00023136"/>
    </source>
</evidence>
<keyword evidence="9" id="KW-0833">Ubl conjugation pathway</keyword>
<dbReference type="PANTHER" id="PTHR13145">
    <property type="entry name" value="SSM4 PROTEIN"/>
    <property type="match status" value="1"/>
</dbReference>
<feature type="transmembrane region" description="Helical" evidence="13">
    <location>
        <begin position="876"/>
        <end position="900"/>
    </location>
</feature>
<dbReference type="SMART" id="SM00744">
    <property type="entry name" value="RINGv"/>
    <property type="match status" value="1"/>
</dbReference>
<dbReference type="OrthoDB" id="264354at2759"/>
<feature type="transmembrane region" description="Helical" evidence="13">
    <location>
        <begin position="210"/>
        <end position="230"/>
    </location>
</feature>
<dbReference type="InterPro" id="IPR056521">
    <property type="entry name" value="MARCHF6-like_C"/>
</dbReference>
<dbReference type="Pfam" id="PF12906">
    <property type="entry name" value="RINGv"/>
    <property type="match status" value="1"/>
</dbReference>
<keyword evidence="7" id="KW-0479">Metal-binding</keyword>
<keyword evidence="6 13" id="KW-0812">Transmembrane</keyword>
<feature type="transmembrane region" description="Helical" evidence="13">
    <location>
        <begin position="1206"/>
        <end position="1224"/>
    </location>
</feature>
<dbReference type="SUPFAM" id="SSF57850">
    <property type="entry name" value="RING/U-box"/>
    <property type="match status" value="1"/>
</dbReference>
<feature type="transmembrane region" description="Helical" evidence="13">
    <location>
        <begin position="1543"/>
        <end position="1565"/>
    </location>
</feature>
<feature type="transmembrane region" description="Helical" evidence="13">
    <location>
        <begin position="1417"/>
        <end position="1436"/>
    </location>
</feature>